<proteinExistence type="predicted"/>
<dbReference type="EMBL" id="LR796614">
    <property type="protein sequence ID" value="CAB4155136.1"/>
    <property type="molecule type" value="Genomic_DNA"/>
</dbReference>
<accession>A0A6J5NAU4</accession>
<organism evidence="1">
    <name type="scientific">uncultured Caudovirales phage</name>
    <dbReference type="NCBI Taxonomy" id="2100421"/>
    <lineage>
        <taxon>Viruses</taxon>
        <taxon>Duplodnaviria</taxon>
        <taxon>Heunggongvirae</taxon>
        <taxon>Uroviricota</taxon>
        <taxon>Caudoviricetes</taxon>
        <taxon>Peduoviridae</taxon>
        <taxon>Maltschvirus</taxon>
        <taxon>Maltschvirus maltsch</taxon>
    </lineage>
</organism>
<gene>
    <name evidence="1" type="ORF">UFOVP654_81</name>
</gene>
<reference evidence="1" key="1">
    <citation type="submission" date="2020-04" db="EMBL/GenBank/DDBJ databases">
        <authorList>
            <person name="Chiriac C."/>
            <person name="Salcher M."/>
            <person name="Ghai R."/>
            <person name="Kavagutti S V."/>
        </authorList>
    </citation>
    <scope>NUCLEOTIDE SEQUENCE</scope>
</reference>
<sequence length="88" mass="10300">MKKLYFVEVTDTFGGEANYNWAHRFKVSATTMRGAMRKIAKRLSCSGGVYKDMDTGDMQRWNWRKACMCAFVEHYDDQSARMFHVESI</sequence>
<evidence type="ECO:0000313" key="1">
    <source>
        <dbReference type="EMBL" id="CAB4155136.1"/>
    </source>
</evidence>
<protein>
    <submittedName>
        <fullName evidence="1">Uncharacterized protein</fullName>
    </submittedName>
</protein>
<name>A0A6J5NAU4_9CAUD</name>